<accession>A0A3S1BE75</accession>
<comment type="caution">
    <text evidence="2">The sequence shown here is derived from an EMBL/GenBank/DDBJ whole genome shotgun (WGS) entry which is preliminary data.</text>
</comment>
<evidence type="ECO:0000313" key="3">
    <source>
        <dbReference type="Proteomes" id="UP000279446"/>
    </source>
</evidence>
<keyword evidence="1" id="KW-0802">TPR repeat</keyword>
<dbReference type="OrthoDB" id="1907609at2"/>
<dbReference type="Gene3D" id="1.25.40.10">
    <property type="entry name" value="Tetratricopeptide repeat domain"/>
    <property type="match status" value="2"/>
</dbReference>
<name>A0A3S1BE75_9BACL</name>
<dbReference type="RefSeq" id="WP_127194944.1">
    <property type="nucleotide sequence ID" value="NZ_RZNY01000042.1"/>
</dbReference>
<evidence type="ECO:0000256" key="1">
    <source>
        <dbReference type="PROSITE-ProRule" id="PRU00339"/>
    </source>
</evidence>
<protein>
    <submittedName>
        <fullName evidence="2">Tetratricopeptide repeat protein</fullName>
    </submittedName>
</protein>
<dbReference type="Pfam" id="PF13174">
    <property type="entry name" value="TPR_6"/>
    <property type="match status" value="1"/>
</dbReference>
<feature type="repeat" description="TPR" evidence="1">
    <location>
        <begin position="104"/>
        <end position="137"/>
    </location>
</feature>
<sequence>MDVNSYYDQGEEEYVSGNYSKALFLFEIEMAHQPSSDCRNYIGCCHLALGDFFNAIKCFKELINSSPKWERPVFNLGRVYLKMGEFKKAIKHFNKALEINDQSEDALYYLGLYYFEIEEIEQAESYYIQSLKINDKQSETHLNLGMCYFRLSKYELALKHFDNAYLLDESCYDAVRNKGLVLSCMNNFNLALESFMLAHKISPNETECMIDIMYHNAKIKNYEIALEWTNKLLNLEPDNDTAKRFYEKLQVSLGKVDHSRDVTED</sequence>
<dbReference type="Pfam" id="PF00515">
    <property type="entry name" value="TPR_1"/>
    <property type="match status" value="2"/>
</dbReference>
<dbReference type="PANTHER" id="PTHR12558">
    <property type="entry name" value="CELL DIVISION CYCLE 16,23,27"/>
    <property type="match status" value="1"/>
</dbReference>
<dbReference type="AlphaFoldDB" id="A0A3S1BE75"/>
<proteinExistence type="predicted"/>
<feature type="repeat" description="TPR" evidence="1">
    <location>
        <begin position="70"/>
        <end position="103"/>
    </location>
</feature>
<dbReference type="EMBL" id="RZNY01000042">
    <property type="protein sequence ID" value="RUT39620.1"/>
    <property type="molecule type" value="Genomic_DNA"/>
</dbReference>
<organism evidence="2 3">
    <name type="scientific">Paenibacillus anaericanus</name>
    <dbReference type="NCBI Taxonomy" id="170367"/>
    <lineage>
        <taxon>Bacteria</taxon>
        <taxon>Bacillati</taxon>
        <taxon>Bacillota</taxon>
        <taxon>Bacilli</taxon>
        <taxon>Bacillales</taxon>
        <taxon>Paenibacillaceae</taxon>
        <taxon>Paenibacillus</taxon>
    </lineage>
</organism>
<dbReference type="InterPro" id="IPR011990">
    <property type="entry name" value="TPR-like_helical_dom_sf"/>
</dbReference>
<dbReference type="SMART" id="SM00028">
    <property type="entry name" value="TPR"/>
    <property type="match status" value="6"/>
</dbReference>
<dbReference type="Pfam" id="PF13181">
    <property type="entry name" value="TPR_8"/>
    <property type="match status" value="1"/>
</dbReference>
<dbReference type="Proteomes" id="UP000279446">
    <property type="component" value="Unassembled WGS sequence"/>
</dbReference>
<evidence type="ECO:0000313" key="2">
    <source>
        <dbReference type="EMBL" id="RUT39620.1"/>
    </source>
</evidence>
<dbReference type="InterPro" id="IPR019734">
    <property type="entry name" value="TPR_rpt"/>
</dbReference>
<keyword evidence="3" id="KW-1185">Reference proteome</keyword>
<dbReference type="SUPFAM" id="SSF48452">
    <property type="entry name" value="TPR-like"/>
    <property type="match status" value="1"/>
</dbReference>
<dbReference type="PROSITE" id="PS50005">
    <property type="entry name" value="TPR"/>
    <property type="match status" value="3"/>
</dbReference>
<dbReference type="PANTHER" id="PTHR12558:SF13">
    <property type="entry name" value="CELL DIVISION CYCLE PROTEIN 27 HOMOLOG"/>
    <property type="match status" value="1"/>
</dbReference>
<gene>
    <name evidence="2" type="ORF">EJP82_25825</name>
</gene>
<dbReference type="PROSITE" id="PS50293">
    <property type="entry name" value="TPR_REGION"/>
    <property type="match status" value="1"/>
</dbReference>
<feature type="repeat" description="TPR" evidence="1">
    <location>
        <begin position="138"/>
        <end position="171"/>
    </location>
</feature>
<reference evidence="2 3" key="1">
    <citation type="submission" date="2018-12" db="EMBL/GenBank/DDBJ databases">
        <authorList>
            <person name="Sun L."/>
            <person name="Chen Z."/>
        </authorList>
    </citation>
    <scope>NUCLEOTIDE SEQUENCE [LARGE SCALE GENOMIC DNA]</scope>
    <source>
        <strain evidence="2 3">DSM 15890</strain>
    </source>
</reference>